<reference evidence="3" key="1">
    <citation type="journal article" date="2019" name="Int. J. Syst. Evol. Microbiol.">
        <title>The Global Catalogue of Microorganisms (GCM) 10K type strain sequencing project: providing services to taxonomists for standard genome sequencing and annotation.</title>
        <authorList>
            <consortium name="The Broad Institute Genomics Platform"/>
            <consortium name="The Broad Institute Genome Sequencing Center for Infectious Disease"/>
            <person name="Wu L."/>
            <person name="Ma J."/>
        </authorList>
    </citation>
    <scope>NUCLEOTIDE SEQUENCE [LARGE SCALE GENOMIC DNA]</scope>
    <source>
        <strain evidence="3">NBRC 108725</strain>
    </source>
</reference>
<proteinExistence type="predicted"/>
<protein>
    <submittedName>
        <fullName evidence="2">Uncharacterized protein</fullName>
    </submittedName>
</protein>
<evidence type="ECO:0000256" key="1">
    <source>
        <dbReference type="SAM" id="MobiDB-lite"/>
    </source>
</evidence>
<organism evidence="2 3">
    <name type="scientific">Naasia aerilata</name>
    <dbReference type="NCBI Taxonomy" id="1162966"/>
    <lineage>
        <taxon>Bacteria</taxon>
        <taxon>Bacillati</taxon>
        <taxon>Actinomycetota</taxon>
        <taxon>Actinomycetes</taxon>
        <taxon>Micrococcales</taxon>
        <taxon>Microbacteriaceae</taxon>
        <taxon>Naasia</taxon>
    </lineage>
</organism>
<keyword evidence="3" id="KW-1185">Reference proteome</keyword>
<dbReference type="Proteomes" id="UP001321498">
    <property type="component" value="Chromosome"/>
</dbReference>
<accession>A0ABN6XNS4</accession>
<sequence length="136" mass="14617">MPLLQLEAGGCGDHVVPLSTGHGLTVSAQGNGREAPDRSPDQIKEIRACTGLRMPIRIPRRPDLLDSVRPAADGEPADPGPVEPARLNLGCPRLDTPERPNKLESAGLKNPPQASSRGPERFPSATIRRIDTWHAQ</sequence>
<dbReference type="EMBL" id="AP027731">
    <property type="protein sequence ID" value="BDZ45316.1"/>
    <property type="molecule type" value="Genomic_DNA"/>
</dbReference>
<gene>
    <name evidence="2" type="ORF">GCM10025866_12250</name>
</gene>
<name>A0ABN6XNS4_9MICO</name>
<feature type="region of interest" description="Disordered" evidence="1">
    <location>
        <begin position="22"/>
        <end position="42"/>
    </location>
</feature>
<evidence type="ECO:0000313" key="2">
    <source>
        <dbReference type="EMBL" id="BDZ45316.1"/>
    </source>
</evidence>
<feature type="region of interest" description="Disordered" evidence="1">
    <location>
        <begin position="60"/>
        <end position="136"/>
    </location>
</feature>
<evidence type="ECO:0000313" key="3">
    <source>
        <dbReference type="Proteomes" id="UP001321498"/>
    </source>
</evidence>